<dbReference type="PRINTS" id="PR00727">
    <property type="entry name" value="LEADERPTASE"/>
</dbReference>
<keyword evidence="7" id="KW-0472">Membrane</keyword>
<evidence type="ECO:0000259" key="8">
    <source>
        <dbReference type="Pfam" id="PF10502"/>
    </source>
</evidence>
<comment type="similarity">
    <text evidence="2 7">Belongs to the peptidase S26 family.</text>
</comment>
<dbReference type="AlphaFoldDB" id="A0A0S4N9I5"/>
<dbReference type="GO" id="GO:0009003">
    <property type="term" value="F:signal peptidase activity"/>
    <property type="evidence" value="ECO:0007669"/>
    <property type="project" value="UniProtKB-EC"/>
</dbReference>
<evidence type="ECO:0000256" key="6">
    <source>
        <dbReference type="PIRSR" id="PIRSR600223-1"/>
    </source>
</evidence>
<evidence type="ECO:0000256" key="4">
    <source>
        <dbReference type="ARBA" id="ARBA00019232"/>
    </source>
</evidence>
<comment type="subcellular location">
    <subcellularLocation>
        <location evidence="7">Membrane</location>
        <topology evidence="7">Single-pass type II membrane protein</topology>
    </subcellularLocation>
</comment>
<keyword evidence="7" id="KW-0812">Transmembrane</keyword>
<dbReference type="PANTHER" id="PTHR43390">
    <property type="entry name" value="SIGNAL PEPTIDASE I"/>
    <property type="match status" value="1"/>
</dbReference>
<evidence type="ECO:0000313" key="9">
    <source>
        <dbReference type="EMBL" id="CUU07512.1"/>
    </source>
</evidence>
<feature type="active site" evidence="6">
    <location>
        <position position="53"/>
    </location>
</feature>
<keyword evidence="7" id="KW-1133">Transmembrane helix</keyword>
<evidence type="ECO:0000256" key="3">
    <source>
        <dbReference type="ARBA" id="ARBA00013208"/>
    </source>
</evidence>
<proteinExistence type="inferred from homology"/>
<feature type="active site" evidence="6">
    <location>
        <position position="124"/>
    </location>
</feature>
<evidence type="ECO:0000313" key="10">
    <source>
        <dbReference type="Proteomes" id="UP000320623"/>
    </source>
</evidence>
<dbReference type="InterPro" id="IPR019533">
    <property type="entry name" value="Peptidase_S26"/>
</dbReference>
<comment type="catalytic activity">
    <reaction evidence="1 7">
        <text>Cleavage of hydrophobic, N-terminal signal or leader sequences from secreted and periplasmic proteins.</text>
        <dbReference type="EC" id="3.4.21.89"/>
    </reaction>
</comment>
<dbReference type="InterPro" id="IPR036286">
    <property type="entry name" value="LexA/Signal_pep-like_sf"/>
</dbReference>
<reference evidence="10" key="1">
    <citation type="submission" date="2015-11" db="EMBL/GenBank/DDBJ databases">
        <authorList>
            <person name="Varghese N."/>
        </authorList>
    </citation>
    <scope>NUCLEOTIDE SEQUENCE [LARGE SCALE GENOMIC DNA]</scope>
</reference>
<dbReference type="PANTHER" id="PTHR43390:SF1">
    <property type="entry name" value="CHLOROPLAST PROCESSING PEPTIDASE"/>
    <property type="match status" value="1"/>
</dbReference>
<feature type="transmembrane region" description="Helical" evidence="7">
    <location>
        <begin position="29"/>
        <end position="47"/>
    </location>
</feature>
<accession>A0A0S4N9I5</accession>
<name>A0A0S4N9I5_9BACT</name>
<dbReference type="Gene3D" id="2.10.109.10">
    <property type="entry name" value="Umud Fragment, subunit A"/>
    <property type="match status" value="1"/>
</dbReference>
<dbReference type="RefSeq" id="WP_140945549.1">
    <property type="nucleotide sequence ID" value="NZ_FAOO01000014.1"/>
</dbReference>
<dbReference type="GO" id="GO:0016020">
    <property type="term" value="C:membrane"/>
    <property type="evidence" value="ECO:0007669"/>
    <property type="project" value="UniProtKB-SubCell"/>
</dbReference>
<dbReference type="STRING" id="1643428.GCA_001442855_01786"/>
<dbReference type="InterPro" id="IPR000223">
    <property type="entry name" value="Pept_S26A_signal_pept_1"/>
</dbReference>
<dbReference type="EC" id="3.4.21.89" evidence="3 7"/>
<dbReference type="SUPFAM" id="SSF51306">
    <property type="entry name" value="LexA/Signal peptidase"/>
    <property type="match status" value="1"/>
</dbReference>
<keyword evidence="5 7" id="KW-0378">Hydrolase</keyword>
<evidence type="ECO:0000256" key="2">
    <source>
        <dbReference type="ARBA" id="ARBA00009370"/>
    </source>
</evidence>
<keyword evidence="7" id="KW-0645">Protease</keyword>
<feature type="domain" description="Peptidase S26" evidence="8">
    <location>
        <begin position="24"/>
        <end position="273"/>
    </location>
</feature>
<dbReference type="Pfam" id="PF10502">
    <property type="entry name" value="Peptidase_S26"/>
    <property type="match status" value="1"/>
</dbReference>
<sequence>MPAKSKPSSKSKKKPETLKEKIYHFIKEFVVVFGIFIVLNSFVIASFEVPTSSMEDTVMAGDFLFVNKFIYNLATPRNIPLTSIRLPYVVIPSLWKVERGDVVVFEFPGYRDEVRHPAMIYYLKRCIGVPGDTIQIIDKVVYVNGEIFPNPKYVKFERPYVFPKDQPDPRIFPKGAPFNEDNYGPIIVPKKGDTIRLSISNYDMWETFVKREGHNIELRDGKIFIDDVEKYEYVVKHNYYFMMGDNRDNSLDSRFWGFVPDKYIVGTPIIVYWSWNPEIPIYNIFAKISSIKFSRIGMIIK</sequence>
<dbReference type="NCBIfam" id="TIGR02227">
    <property type="entry name" value="sigpep_I_bact"/>
    <property type="match status" value="1"/>
</dbReference>
<organism evidence="9 10">
    <name type="scientific">Candidatus Thermokryptus mobilis</name>
    <dbReference type="NCBI Taxonomy" id="1643428"/>
    <lineage>
        <taxon>Bacteria</taxon>
        <taxon>Pseudomonadati</taxon>
        <taxon>Candidatus Kryptoniota</taxon>
        <taxon>Candidatus Thermokryptus</taxon>
    </lineage>
</organism>
<gene>
    <name evidence="9" type="ORF">JGI1_01823</name>
</gene>
<dbReference type="EMBL" id="FAOO01000014">
    <property type="protein sequence ID" value="CUU07512.1"/>
    <property type="molecule type" value="Genomic_DNA"/>
</dbReference>
<evidence type="ECO:0000256" key="7">
    <source>
        <dbReference type="RuleBase" id="RU362042"/>
    </source>
</evidence>
<dbReference type="InterPro" id="IPR019758">
    <property type="entry name" value="Pept_S26A_signal_pept_1_CS"/>
</dbReference>
<dbReference type="GO" id="GO:0006465">
    <property type="term" value="P:signal peptide processing"/>
    <property type="evidence" value="ECO:0007669"/>
    <property type="project" value="InterPro"/>
</dbReference>
<dbReference type="PROSITE" id="PS00761">
    <property type="entry name" value="SPASE_I_3"/>
    <property type="match status" value="1"/>
</dbReference>
<protein>
    <recommendedName>
        <fullName evidence="4 7">Signal peptidase I</fullName>
        <ecNumber evidence="3 7">3.4.21.89</ecNumber>
    </recommendedName>
</protein>
<evidence type="ECO:0000256" key="5">
    <source>
        <dbReference type="ARBA" id="ARBA00022801"/>
    </source>
</evidence>
<dbReference type="Proteomes" id="UP000320623">
    <property type="component" value="Unassembled WGS sequence"/>
</dbReference>
<dbReference type="GO" id="GO:0004252">
    <property type="term" value="F:serine-type endopeptidase activity"/>
    <property type="evidence" value="ECO:0007669"/>
    <property type="project" value="InterPro"/>
</dbReference>
<keyword evidence="10" id="KW-1185">Reference proteome</keyword>
<evidence type="ECO:0000256" key="1">
    <source>
        <dbReference type="ARBA" id="ARBA00000677"/>
    </source>
</evidence>
<dbReference type="CDD" id="cd06530">
    <property type="entry name" value="S26_SPase_I"/>
    <property type="match status" value="1"/>
</dbReference>
<dbReference type="OrthoDB" id="9802919at2"/>